<dbReference type="Gene3D" id="3.30.70.270">
    <property type="match status" value="1"/>
</dbReference>
<dbReference type="GO" id="GO:0042575">
    <property type="term" value="C:DNA polymerase complex"/>
    <property type="evidence" value="ECO:0007669"/>
    <property type="project" value="UniProtKB-ARBA"/>
</dbReference>
<proteinExistence type="predicted"/>
<dbReference type="GO" id="GO:0003676">
    <property type="term" value="F:nucleic acid binding"/>
    <property type="evidence" value="ECO:0007669"/>
    <property type="project" value="InterPro"/>
</dbReference>
<gene>
    <name evidence="3" type="ORF">BXYJ_LOCUS2242</name>
</gene>
<keyword evidence="1" id="KW-0812">Transmembrane</keyword>
<dbReference type="SUPFAM" id="SSF53098">
    <property type="entry name" value="Ribonuclease H-like"/>
    <property type="match status" value="1"/>
</dbReference>
<dbReference type="EMBL" id="CAJFCV020000001">
    <property type="protein sequence ID" value="CAG9087573.1"/>
    <property type="molecule type" value="Genomic_DNA"/>
</dbReference>
<keyword evidence="4" id="KW-1185">Reference proteome</keyword>
<dbReference type="OrthoDB" id="5920525at2759"/>
<dbReference type="Pfam" id="PF18701">
    <property type="entry name" value="DUF5641"/>
    <property type="match status" value="1"/>
</dbReference>
<sequence length="1867" mass="209126">MSHTKNCFTRLSCRNCEEQHHTFLCPKTAKFKASNSNAIPLERSTPSFTPITPAAPQIAKTKNAQLSQSAAPFTMGSGPHITLSTISSEESITSLSNQLLVSPFTALGYPTLVTSHCLFDTGANKNFITDQLATLLSLPSISEVMVDNISFGGTSPRKIRCKKYNVVLKLASGNTMSVECLSMPEITGKIPKSSLHPSSLAFEDESSSIQIHLLLGNCTVWSLISGPSFSDSKGDRFIPTLLGNLAIPQMPIENRVHSLSSISSNAQKDEDPSQSFRQLIRYDTKAQKYFVSLPWKTCTPHLGDDHFWLAFGRLKSLHQTLRVEGFLDDFDESISELLRKQYVELCTKFRPKDITTPLRYLPLQAVHRPNKKLRVVYDGAARTKASKAINEFLDTGYNDLPTIPTVLTRIRCLKHFLIADVSAAFNQVGIEEEDRDALRILWLKDKEKDVSQSNLSILRFKVLPFGLTCAPGILSAVLHKHLENFGELGKEVEQTLYVDNFAISCSAESFEDKFNAISDIFRAANMKLHDFNSNSDAIRAQLNSRGHETPIITKILGVHADLRADLFFVVFPEIEEGMVPTKRTVLQKLSSVFNPLGMAEPVLLLARLLIQEIWKHKIHWDESLPHPLASKWYHICADWNSISLPFSRYFDLSGAQSIEAHVFVDASSVGRGTVAYLRVAHLDRVAVHFFSAKSRLIPTKSVISIPKLEFAELVLGAETLMTIRKSMTIQPDGLYLWSDSKVAIAWAKRDSTKGMELYVSNRWKRLRNCQDIIIQHVPGFMNIADVGSRGCTLAELSKNEDWQRGPSWLKDKEKWPVQDPPNALVDTVITNVTISDMPPNPPPFILNPDRFSNWNTFFRSATLVFLFLCQSSKTFAQKLAKFDPSAPFSPASSRVVFLHLLFMAQQACPPTEEEIKNYGLILENGLLVRKTRRLIEGTDSTFNPPYLPKKSPFVKLYIAYLHQSHHHSSYEYTLHVLKSQLFMPKPRTLIKTTVRECAHCKRFTAQPYAQPPFANFPPKRTSRSAPFTHTAVDFFGPLITSDGNHTSKRMVALYTCFSTRALWLDLVEDNTAEKFLNSLRRFTSTRGCPISFYSDSANNFLITSQIINKDPVSAVLTPDPSIGRFLQEQKIKWDFIPSKGSFMGGIYERLVALCKSTLHKSLGRRLIPDDELRTQLLECASIINSRPLCYQAEGDTPVLTPNDFLGVMPKQLPYPTDNDDDPDWLPENDDSARAALLKRWKDSNSRLEKTWNYWNKAYVTTLQDRVKNTHDNPHLSVKSFPQLNEIVILQEDKTPRQSWRLGRVSEISSNRHVKIALGERNGQRKTVARPINRICPLELRAFSTCLISLLCLVRLTLSCSDLAVLTGQAQDCQISDVIKCRYQQSTLFPVTPSTQTVCAELRAPNNEASTRLVIKLKSVKYKCHRSTLAYTRQVAAHVVKSVRCDQALGSECFSNFCESTKSETKIPSFGDQPNSAPGHTNCFRRCGCAWCGCGLCSEGCLFYRYFLESDVPDIFTVFSCPSFTPTVVGEFTLNNITKKFVLTPALPYHFSNITLTVASLSTAPAPIFNSMFLQNLRSNSTAIIPETVRSSPSNPLSVYPCASASAARDMSCPVRRDICRCSPDSYDPHCSCHVLDLPEILRSDHALPLRRGDLMLSEHDGEVLVTASTPLQLQIQINETLVLQTHLSTCTIEDTNIIGCLDCTEGATMSMKCSTNFGPTTARFECDSTIIKEIECITGERISTSIYSTTSDINEDCKAICVGGETQFSLKGKLAIAQPIIPSDMERAAKDLTPEVVSVWEALKDIWGSYKTIFITVLSVGLFLIAVYLLQLFIPLFMLAGECLRNRQPRPQLTPLPFRRVHGGQRP</sequence>
<dbReference type="Gene3D" id="2.60.98.50">
    <property type="match status" value="1"/>
</dbReference>
<dbReference type="InterPro" id="IPR001584">
    <property type="entry name" value="Integrase_cat-core"/>
</dbReference>
<protein>
    <submittedName>
        <fullName evidence="3">(pine wood nematode) hypothetical protein</fullName>
    </submittedName>
</protein>
<dbReference type="Proteomes" id="UP000582659">
    <property type="component" value="Unassembled WGS sequence"/>
</dbReference>
<dbReference type="InterPro" id="IPR043502">
    <property type="entry name" value="DNA/RNA_pol_sf"/>
</dbReference>
<dbReference type="Gene3D" id="3.30.420.10">
    <property type="entry name" value="Ribonuclease H-like superfamily/Ribonuclease H"/>
    <property type="match status" value="1"/>
</dbReference>
<comment type="caution">
    <text evidence="3">The sequence shown here is derived from an EMBL/GenBank/DDBJ whole genome shotgun (WGS) entry which is preliminary data.</text>
</comment>
<dbReference type="Gene3D" id="3.10.10.10">
    <property type="entry name" value="HIV Type 1 Reverse Transcriptase, subunit A, domain 1"/>
    <property type="match status" value="1"/>
</dbReference>
<keyword evidence="1" id="KW-1133">Transmembrane helix</keyword>
<accession>A0A811K5K4</accession>
<name>A0A811K5K4_BURXY</name>
<dbReference type="GO" id="GO:0015074">
    <property type="term" value="P:DNA integration"/>
    <property type="evidence" value="ECO:0007669"/>
    <property type="project" value="InterPro"/>
</dbReference>
<dbReference type="Pfam" id="PF05380">
    <property type="entry name" value="Peptidase_A17"/>
    <property type="match status" value="1"/>
</dbReference>
<feature type="domain" description="Integrase catalytic" evidence="2">
    <location>
        <begin position="1022"/>
        <end position="1205"/>
    </location>
</feature>
<dbReference type="PANTHER" id="PTHR47331:SF1">
    <property type="entry name" value="GAG-LIKE PROTEIN"/>
    <property type="match status" value="1"/>
</dbReference>
<dbReference type="InterPro" id="IPR008042">
    <property type="entry name" value="Retrotrans_Pao"/>
</dbReference>
<evidence type="ECO:0000313" key="3">
    <source>
        <dbReference type="EMBL" id="CAD5211065.1"/>
    </source>
</evidence>
<dbReference type="InterPro" id="IPR009878">
    <property type="entry name" value="Phlebovirus_G2_fusion"/>
</dbReference>
<organism evidence="3 4">
    <name type="scientific">Bursaphelenchus xylophilus</name>
    <name type="common">Pinewood nematode worm</name>
    <name type="synonym">Aphelenchoides xylophilus</name>
    <dbReference type="NCBI Taxonomy" id="6326"/>
    <lineage>
        <taxon>Eukaryota</taxon>
        <taxon>Metazoa</taxon>
        <taxon>Ecdysozoa</taxon>
        <taxon>Nematoda</taxon>
        <taxon>Chromadorea</taxon>
        <taxon>Rhabditida</taxon>
        <taxon>Tylenchina</taxon>
        <taxon>Tylenchomorpha</taxon>
        <taxon>Aphelenchoidea</taxon>
        <taxon>Aphelenchoididae</taxon>
        <taxon>Bursaphelenchus</taxon>
    </lineage>
</organism>
<dbReference type="SUPFAM" id="SSF56672">
    <property type="entry name" value="DNA/RNA polymerases"/>
    <property type="match status" value="1"/>
</dbReference>
<dbReference type="EMBL" id="CAJFDI010000001">
    <property type="protein sequence ID" value="CAD5211065.1"/>
    <property type="molecule type" value="Genomic_DNA"/>
</dbReference>
<dbReference type="SMR" id="A0A811K5K4"/>
<dbReference type="InterPro" id="IPR036397">
    <property type="entry name" value="RNaseH_sf"/>
</dbReference>
<dbReference type="InterPro" id="IPR043128">
    <property type="entry name" value="Rev_trsase/Diguanyl_cyclase"/>
</dbReference>
<evidence type="ECO:0000313" key="4">
    <source>
        <dbReference type="Proteomes" id="UP000659654"/>
    </source>
</evidence>
<dbReference type="Proteomes" id="UP000659654">
    <property type="component" value="Unassembled WGS sequence"/>
</dbReference>
<dbReference type="PROSITE" id="PS50994">
    <property type="entry name" value="INTEGRASE"/>
    <property type="match status" value="1"/>
</dbReference>
<evidence type="ECO:0000256" key="1">
    <source>
        <dbReference type="SAM" id="Phobius"/>
    </source>
</evidence>
<dbReference type="Gene3D" id="2.60.40.3770">
    <property type="match status" value="1"/>
</dbReference>
<keyword evidence="1" id="KW-0472">Membrane</keyword>
<dbReference type="PANTHER" id="PTHR47331">
    <property type="entry name" value="PHD-TYPE DOMAIN-CONTAINING PROTEIN"/>
    <property type="match status" value="1"/>
</dbReference>
<dbReference type="InterPro" id="IPR012337">
    <property type="entry name" value="RNaseH-like_sf"/>
</dbReference>
<dbReference type="Pfam" id="PF07245">
    <property type="entry name" value="Phlebovirus_G2"/>
    <property type="match status" value="1"/>
</dbReference>
<evidence type="ECO:0000259" key="2">
    <source>
        <dbReference type="PROSITE" id="PS50994"/>
    </source>
</evidence>
<reference evidence="3" key="1">
    <citation type="submission" date="2020-09" db="EMBL/GenBank/DDBJ databases">
        <authorList>
            <person name="Kikuchi T."/>
        </authorList>
    </citation>
    <scope>NUCLEOTIDE SEQUENCE</scope>
    <source>
        <strain evidence="3">Ka4C1</strain>
    </source>
</reference>
<feature type="transmembrane region" description="Helical" evidence="1">
    <location>
        <begin position="1813"/>
        <end position="1840"/>
    </location>
</feature>
<dbReference type="InterPro" id="IPR040676">
    <property type="entry name" value="DUF5641"/>
</dbReference>